<organism evidence="1 2">
    <name type="scientific">Pyropia yezoensis</name>
    <name type="common">Susabi-nori</name>
    <name type="synonym">Porphyra yezoensis</name>
    <dbReference type="NCBI Taxonomy" id="2788"/>
    <lineage>
        <taxon>Eukaryota</taxon>
        <taxon>Rhodophyta</taxon>
        <taxon>Bangiophyceae</taxon>
        <taxon>Bangiales</taxon>
        <taxon>Bangiaceae</taxon>
        <taxon>Pyropia</taxon>
    </lineage>
</organism>
<protein>
    <submittedName>
        <fullName evidence="1">Uncharacterized protein</fullName>
    </submittedName>
</protein>
<evidence type="ECO:0000313" key="1">
    <source>
        <dbReference type="EMBL" id="KAK1863446.1"/>
    </source>
</evidence>
<evidence type="ECO:0000313" key="2">
    <source>
        <dbReference type="Proteomes" id="UP000798662"/>
    </source>
</evidence>
<keyword evidence="2" id="KW-1185">Reference proteome</keyword>
<gene>
    <name evidence="1" type="ORF">I4F81_006002</name>
</gene>
<name>A0ACC3BZI4_PYRYE</name>
<comment type="caution">
    <text evidence="1">The sequence shown here is derived from an EMBL/GenBank/DDBJ whole genome shotgun (WGS) entry which is preliminary data.</text>
</comment>
<sequence length="436" mass="43779">MWAPKLSAALAVTAMLVGSCPTTSTADAAAPVVVRQDVGAPPAGGPPAGGPPGGGPPGGGAGGGPPSREPASDQCLTPEEYGGTTPSELPGYRSCFRYVRNADGTATVSMANVPNHPITSDNPNSLCYVAKTFTLPVPVKGEVNRQVPPLGPMGVAVNGVYLFGPGEGDGGNAVSGIGERGIMVDCTGHPQFSGIWHYHHPDIGCAGYPSPDTLVGWAFDGFPIYGPLVGTKAEVDAVMDDCNGVDADDEYGYRYHIRTREQVDETLTTNTGSNNRDNWGYFLSCYRGVESVTERDGVEDTSVCASELVGTPAPNTAPTTAATATAAAPTAAPATAAPASAAPATAAPATAAPATAAPPKGTPSAAPTRSPAARATSAPSAAPTRRAAPAATAAGASATPSADKRRGGGRGGGRPHAHRRGGGARRDGYRRRGGSM</sequence>
<dbReference type="Proteomes" id="UP000798662">
    <property type="component" value="Chromosome 2"/>
</dbReference>
<proteinExistence type="predicted"/>
<accession>A0ACC3BZI4</accession>
<dbReference type="EMBL" id="CM020619">
    <property type="protein sequence ID" value="KAK1863446.1"/>
    <property type="molecule type" value="Genomic_DNA"/>
</dbReference>
<reference evidence="1" key="1">
    <citation type="submission" date="2019-11" db="EMBL/GenBank/DDBJ databases">
        <title>Nori genome reveals adaptations in red seaweeds to the harsh intertidal environment.</title>
        <authorList>
            <person name="Wang D."/>
            <person name="Mao Y."/>
        </authorList>
    </citation>
    <scope>NUCLEOTIDE SEQUENCE</scope>
    <source>
        <tissue evidence="1">Gametophyte</tissue>
    </source>
</reference>